<feature type="domain" description="F-box" evidence="2">
    <location>
        <begin position="35"/>
        <end position="75"/>
    </location>
</feature>
<name>A0AAV2CAW6_9ROSI</name>
<keyword evidence="1" id="KW-1133">Transmembrane helix</keyword>
<protein>
    <recommendedName>
        <fullName evidence="6">F-box domain-containing protein</fullName>
    </recommendedName>
</protein>
<keyword evidence="1" id="KW-0812">Transmembrane</keyword>
<dbReference type="AlphaFoldDB" id="A0AAV2CAW6"/>
<evidence type="ECO:0000259" key="2">
    <source>
        <dbReference type="Pfam" id="PF00646"/>
    </source>
</evidence>
<sequence>MSSDCKHRLWETNGSGETIQIRTAAGDGEEEVDRISHLPDEVVHEILARLRSPKEAAKASILSQRWFKLWRSYPILEFRDTQIESTQSVKGFVVAAKEKFSRRSGDTLISMEAVRIKFNGEKKWPVEICSAFLDDMLELAANRSPPPQEINIRAVFDINSDRVLNFDGSGTYSIPRGLLLPKHCHQFRLKALNLDNCNFDQFKDINIDVNSVHSNPFVSIGNPLSVLSQYKVRFPDGGDRILNSIIAGGASCLWCLYLFHIVGIRRLQVRNLPNLKFLLIAQFPVEDLEITGVPFMEDLYISDAPLGGDFVVSSMQNLKGLSIHRACKLTEQKFDELISNSLSLESLSLGGLDKVQNLRILNHDKLWKVDLTSWDELQVIEMNAPKLCHFRYFGRVDLFIKILVGASNYRKEVSMERCSGEVAYSKN</sequence>
<keyword evidence="5" id="KW-1185">Reference proteome</keyword>
<feature type="transmembrane region" description="Helical" evidence="1">
    <location>
        <begin position="241"/>
        <end position="262"/>
    </location>
</feature>
<dbReference type="InterPro" id="IPR055357">
    <property type="entry name" value="LRR_At1g61320_AtMIF1"/>
</dbReference>
<evidence type="ECO:0008006" key="6">
    <source>
        <dbReference type="Google" id="ProtNLM"/>
    </source>
</evidence>
<dbReference type="SUPFAM" id="SSF81383">
    <property type="entry name" value="F-box domain"/>
    <property type="match status" value="1"/>
</dbReference>
<keyword evidence="1" id="KW-0472">Membrane</keyword>
<dbReference type="Pfam" id="PF23622">
    <property type="entry name" value="LRR_At1g61320_AtMIF1"/>
    <property type="match status" value="1"/>
</dbReference>
<dbReference type="SUPFAM" id="SSF52058">
    <property type="entry name" value="L domain-like"/>
    <property type="match status" value="1"/>
</dbReference>
<reference evidence="4 5" key="1">
    <citation type="submission" date="2024-04" db="EMBL/GenBank/DDBJ databases">
        <authorList>
            <person name="Fracassetti M."/>
        </authorList>
    </citation>
    <scope>NUCLEOTIDE SEQUENCE [LARGE SCALE GENOMIC DNA]</scope>
</reference>
<dbReference type="PANTHER" id="PTHR34145">
    <property type="entry name" value="OS02G0105600 PROTEIN"/>
    <property type="match status" value="1"/>
</dbReference>
<dbReference type="Pfam" id="PF00646">
    <property type="entry name" value="F-box"/>
    <property type="match status" value="1"/>
</dbReference>
<dbReference type="InterPro" id="IPR036047">
    <property type="entry name" value="F-box-like_dom_sf"/>
</dbReference>
<proteinExistence type="predicted"/>
<gene>
    <name evidence="4" type="ORF">LTRI10_LOCUS1512</name>
</gene>
<evidence type="ECO:0000259" key="3">
    <source>
        <dbReference type="Pfam" id="PF23622"/>
    </source>
</evidence>
<dbReference type="Proteomes" id="UP001497516">
    <property type="component" value="Chromosome 1"/>
</dbReference>
<dbReference type="Gene3D" id="3.80.10.10">
    <property type="entry name" value="Ribonuclease Inhibitor"/>
    <property type="match status" value="1"/>
</dbReference>
<dbReference type="InterPro" id="IPR032675">
    <property type="entry name" value="LRR_dom_sf"/>
</dbReference>
<organism evidence="4 5">
    <name type="scientific">Linum trigynum</name>
    <dbReference type="NCBI Taxonomy" id="586398"/>
    <lineage>
        <taxon>Eukaryota</taxon>
        <taxon>Viridiplantae</taxon>
        <taxon>Streptophyta</taxon>
        <taxon>Embryophyta</taxon>
        <taxon>Tracheophyta</taxon>
        <taxon>Spermatophyta</taxon>
        <taxon>Magnoliopsida</taxon>
        <taxon>eudicotyledons</taxon>
        <taxon>Gunneridae</taxon>
        <taxon>Pentapetalae</taxon>
        <taxon>rosids</taxon>
        <taxon>fabids</taxon>
        <taxon>Malpighiales</taxon>
        <taxon>Linaceae</taxon>
        <taxon>Linum</taxon>
    </lineage>
</organism>
<feature type="domain" description="At1g61320/AtMIF1 LRR" evidence="3">
    <location>
        <begin position="296"/>
        <end position="424"/>
    </location>
</feature>
<accession>A0AAV2CAW6</accession>
<dbReference type="EMBL" id="OZ034813">
    <property type="protein sequence ID" value="CAL1353623.1"/>
    <property type="molecule type" value="Genomic_DNA"/>
</dbReference>
<dbReference type="InterPro" id="IPR053772">
    <property type="entry name" value="At1g61320/At1g61330-like"/>
</dbReference>
<evidence type="ECO:0000256" key="1">
    <source>
        <dbReference type="SAM" id="Phobius"/>
    </source>
</evidence>
<evidence type="ECO:0000313" key="4">
    <source>
        <dbReference type="EMBL" id="CAL1353623.1"/>
    </source>
</evidence>
<evidence type="ECO:0000313" key="5">
    <source>
        <dbReference type="Proteomes" id="UP001497516"/>
    </source>
</evidence>
<dbReference type="InterPro" id="IPR001810">
    <property type="entry name" value="F-box_dom"/>
</dbReference>